<dbReference type="AlphaFoldDB" id="A0A7Y0EEU9"/>
<evidence type="ECO:0000313" key="3">
    <source>
        <dbReference type="Proteomes" id="UP000537131"/>
    </source>
</evidence>
<gene>
    <name evidence="2" type="ORF">HBE96_05110</name>
</gene>
<keyword evidence="3" id="KW-1185">Reference proteome</keyword>
<dbReference type="Proteomes" id="UP000537131">
    <property type="component" value="Unassembled WGS sequence"/>
</dbReference>
<evidence type="ECO:0000313" key="2">
    <source>
        <dbReference type="EMBL" id="NMM62078.1"/>
    </source>
</evidence>
<dbReference type="EMBL" id="JABBNI010000010">
    <property type="protein sequence ID" value="NMM62078.1"/>
    <property type="molecule type" value="Genomic_DNA"/>
</dbReference>
<proteinExistence type="predicted"/>
<dbReference type="Pfam" id="PF08346">
    <property type="entry name" value="AntA"/>
    <property type="match status" value="1"/>
</dbReference>
<evidence type="ECO:0000259" key="1">
    <source>
        <dbReference type="Pfam" id="PF08346"/>
    </source>
</evidence>
<dbReference type="InterPro" id="IPR013557">
    <property type="entry name" value="AntA/B_antirep"/>
</dbReference>
<organism evidence="2 3">
    <name type="scientific">Clostridium muellerianum</name>
    <dbReference type="NCBI Taxonomy" id="2716538"/>
    <lineage>
        <taxon>Bacteria</taxon>
        <taxon>Bacillati</taxon>
        <taxon>Bacillota</taxon>
        <taxon>Clostridia</taxon>
        <taxon>Eubacteriales</taxon>
        <taxon>Clostridiaceae</taxon>
        <taxon>Clostridium</taxon>
    </lineage>
</organism>
<comment type="caution">
    <text evidence="2">The sequence shown here is derived from an EMBL/GenBank/DDBJ whole genome shotgun (WGS) entry which is preliminary data.</text>
</comment>
<reference evidence="2 3" key="1">
    <citation type="submission" date="2020-04" db="EMBL/GenBank/DDBJ databases">
        <authorList>
            <person name="Doyle D.A."/>
        </authorList>
    </citation>
    <scope>NUCLEOTIDE SEQUENCE [LARGE SCALE GENOMIC DNA]</scope>
    <source>
        <strain evidence="2 3">P21</strain>
    </source>
</reference>
<sequence>MIGAIENKGFTCLSFKREGNNATLIDYIITLDIAKEI</sequence>
<reference evidence="2 3" key="2">
    <citation type="submission" date="2020-06" db="EMBL/GenBank/DDBJ databases">
        <title>Complete Genome Sequence of Clostridium muelleri sp. nov. P21T, an Acid-Alcohol Producing Acetogen Isolated from Old Hay.</title>
        <authorList>
            <person name="Duncan K.E."/>
            <person name="Tanner R.S."/>
        </authorList>
    </citation>
    <scope>NUCLEOTIDE SEQUENCE [LARGE SCALE GENOMIC DNA]</scope>
    <source>
        <strain evidence="2 3">P21</strain>
    </source>
</reference>
<protein>
    <recommendedName>
        <fullName evidence="1">AntA/AntB antirepressor domain-containing protein</fullName>
    </recommendedName>
</protein>
<feature type="domain" description="AntA/AntB antirepressor" evidence="1">
    <location>
        <begin position="3"/>
        <end position="37"/>
    </location>
</feature>
<accession>A0A7Y0EEU9</accession>
<name>A0A7Y0EEU9_9CLOT</name>